<dbReference type="NCBIfam" id="TIGR00293">
    <property type="entry name" value="prefoldin subunit alpha"/>
    <property type="match status" value="1"/>
</dbReference>
<dbReference type="InterPro" id="IPR009053">
    <property type="entry name" value="Prefoldin"/>
</dbReference>
<dbReference type="GO" id="GO:0016272">
    <property type="term" value="C:prefoldin complex"/>
    <property type="evidence" value="ECO:0007669"/>
    <property type="project" value="InterPro"/>
</dbReference>
<reference evidence="4" key="2">
    <citation type="submission" date="2014-06" db="EMBL/GenBank/DDBJ databases">
        <title>The complete genome of Blastobotrys (Arxula) adeninivorans LS3 - a yeast of biotechnological interest.</title>
        <authorList>
            <person name="Kunze G."/>
            <person name="Gaillardin C."/>
            <person name="Czernicka M."/>
            <person name="Durrens P."/>
            <person name="Martin T."/>
            <person name="Boer E."/>
            <person name="Gabaldon T."/>
            <person name="Cruz J."/>
            <person name="Talla E."/>
            <person name="Marck C."/>
            <person name="Goffeau A."/>
            <person name="Barbe V."/>
            <person name="Baret P."/>
            <person name="Baronian K."/>
            <person name="Beier S."/>
            <person name="Bleykasten C."/>
            <person name="Bode R."/>
            <person name="Casaregola S."/>
            <person name="Despons L."/>
            <person name="Fairhead C."/>
            <person name="Giersberg M."/>
            <person name="Gierski P."/>
            <person name="Hahnel U."/>
            <person name="Hartmann A."/>
            <person name="Jankowska D."/>
            <person name="Jubin C."/>
            <person name="Jung P."/>
            <person name="Lafontaine I."/>
            <person name="Leh-Louis V."/>
            <person name="Lemaire M."/>
            <person name="Marcet-Houben M."/>
            <person name="Mascher M."/>
            <person name="Morel G."/>
            <person name="Richard G.-F."/>
            <person name="Riechen J."/>
            <person name="Sacerdot C."/>
            <person name="Sarkar A."/>
            <person name="Savel G."/>
            <person name="Schacherer J."/>
            <person name="Sherman D."/>
            <person name="Straub M.-L."/>
            <person name="Stein N."/>
            <person name="Thierry A."/>
            <person name="Trautwein-Schult A."/>
            <person name="Westhof E."/>
            <person name="Worch S."/>
            <person name="Dujon B."/>
            <person name="Souciet J.-L."/>
            <person name="Wincker P."/>
            <person name="Scholz U."/>
            <person name="Neuveglise N."/>
        </authorList>
    </citation>
    <scope>NUCLEOTIDE SEQUENCE</scope>
    <source>
        <strain evidence="4">LS3</strain>
    </source>
</reference>
<gene>
    <name evidence="4" type="ORF">GNLVRS02_ARAD1C33638g</name>
</gene>
<feature type="coiled-coil region" evidence="3">
    <location>
        <begin position="36"/>
        <end position="63"/>
    </location>
</feature>
<evidence type="ECO:0000256" key="1">
    <source>
        <dbReference type="ARBA" id="ARBA00010048"/>
    </source>
</evidence>
<reference evidence="4" key="1">
    <citation type="submission" date="2014-02" db="EMBL/GenBank/DDBJ databases">
        <authorList>
            <person name="Genoscope - CEA"/>
        </authorList>
    </citation>
    <scope>NUCLEOTIDE SEQUENCE</scope>
    <source>
        <strain evidence="4">LS3</strain>
    </source>
</reference>
<protein>
    <submittedName>
        <fullName evidence="4">ARAD1C33638p</fullName>
    </submittedName>
</protein>
<keyword evidence="2" id="KW-0143">Chaperone</keyword>
<dbReference type="GO" id="GO:0005737">
    <property type="term" value="C:cytoplasm"/>
    <property type="evidence" value="ECO:0007669"/>
    <property type="project" value="TreeGrafter"/>
</dbReference>
<evidence type="ECO:0000256" key="2">
    <source>
        <dbReference type="ARBA" id="ARBA00023186"/>
    </source>
</evidence>
<dbReference type="InterPro" id="IPR004127">
    <property type="entry name" value="Prefoldin_subunit_alpha"/>
</dbReference>
<dbReference type="PANTHER" id="PTHR12674">
    <property type="entry name" value="PREFOLDIN SUBUNIT 5"/>
    <property type="match status" value="1"/>
</dbReference>
<accession>A0A060T2M3</accession>
<dbReference type="GO" id="GO:0051082">
    <property type="term" value="F:unfolded protein binding"/>
    <property type="evidence" value="ECO:0007669"/>
    <property type="project" value="InterPro"/>
</dbReference>
<dbReference type="GO" id="GO:1990113">
    <property type="term" value="P:RNA polymerase I assembly"/>
    <property type="evidence" value="ECO:0007669"/>
    <property type="project" value="TreeGrafter"/>
</dbReference>
<sequence>MLSLMRPRTSRSPWNPDSNLSITMSQTKIDLASLSTAQLADVKQQLEQELEHLSESFQKLRQAQTKFQQCGHTVKITSKAENEDKEILVPLTNSLYVPGRTANIDKYIVDVGTGYYVEKNAENAIKFFDSKVDTLKKNLVDLETVVNGKASNLRAVEDGKCGPRWL</sequence>
<dbReference type="Gene3D" id="1.10.287.370">
    <property type="match status" value="1"/>
</dbReference>
<dbReference type="PhylomeDB" id="A0A060T2M3"/>
<evidence type="ECO:0000256" key="3">
    <source>
        <dbReference type="SAM" id="Coils"/>
    </source>
</evidence>
<dbReference type="Pfam" id="PF02996">
    <property type="entry name" value="Prefoldin"/>
    <property type="match status" value="1"/>
</dbReference>
<dbReference type="PANTHER" id="PTHR12674:SF2">
    <property type="entry name" value="PREFOLDIN SUBUNIT 5"/>
    <property type="match status" value="1"/>
</dbReference>
<name>A0A060T2M3_BLAAD</name>
<dbReference type="CDD" id="cd23157">
    <property type="entry name" value="Prefoldin_5"/>
    <property type="match status" value="1"/>
</dbReference>
<evidence type="ECO:0000313" key="4">
    <source>
        <dbReference type="EMBL" id="CDP35360.1"/>
    </source>
</evidence>
<dbReference type="GO" id="GO:1990114">
    <property type="term" value="P:RNA polymerase II core complex assembly"/>
    <property type="evidence" value="ECO:0007669"/>
    <property type="project" value="TreeGrafter"/>
</dbReference>
<proteinExistence type="inferred from homology"/>
<comment type="similarity">
    <text evidence="1">Belongs to the prefoldin subunit alpha family.</text>
</comment>
<keyword evidence="3" id="KW-0175">Coiled coil</keyword>
<dbReference type="GO" id="GO:0006457">
    <property type="term" value="P:protein folding"/>
    <property type="evidence" value="ECO:0007669"/>
    <property type="project" value="InterPro"/>
</dbReference>
<dbReference type="InterPro" id="IPR011599">
    <property type="entry name" value="PFD_alpha_archaea"/>
</dbReference>
<dbReference type="AlphaFoldDB" id="A0A060T2M3"/>
<dbReference type="EMBL" id="HG937693">
    <property type="protein sequence ID" value="CDP35360.1"/>
    <property type="molecule type" value="Genomic_DNA"/>
</dbReference>
<dbReference type="FunFam" id="1.10.287.370:FF:000004">
    <property type="entry name" value="Probable prefoldin subunit 5"/>
    <property type="match status" value="1"/>
</dbReference>
<dbReference type="GO" id="GO:1990115">
    <property type="term" value="P:RNA polymerase III assembly"/>
    <property type="evidence" value="ECO:0007669"/>
    <property type="project" value="TreeGrafter"/>
</dbReference>
<organism evidence="4">
    <name type="scientific">Blastobotrys adeninivorans</name>
    <name type="common">Yeast</name>
    <name type="synonym">Arxula adeninivorans</name>
    <dbReference type="NCBI Taxonomy" id="409370"/>
    <lineage>
        <taxon>Eukaryota</taxon>
        <taxon>Fungi</taxon>
        <taxon>Dikarya</taxon>
        <taxon>Ascomycota</taxon>
        <taxon>Saccharomycotina</taxon>
        <taxon>Dipodascomycetes</taxon>
        <taxon>Dipodascales</taxon>
        <taxon>Trichomonascaceae</taxon>
        <taxon>Blastobotrys</taxon>
    </lineage>
</organism>
<dbReference type="SUPFAM" id="SSF46579">
    <property type="entry name" value="Prefoldin"/>
    <property type="match status" value="1"/>
</dbReference>